<dbReference type="InterPro" id="IPR014756">
    <property type="entry name" value="Ig_E-set"/>
</dbReference>
<keyword evidence="7" id="KW-1185">Reference proteome</keyword>
<reference evidence="5" key="2">
    <citation type="submission" date="2019-06" db="EMBL/GenBank/DDBJ databases">
        <title>Genomics analysis of Aphanomyces spp. identifies a new class of oomycete effector associated with host adaptation.</title>
        <authorList>
            <person name="Gaulin E."/>
        </authorList>
    </citation>
    <scope>NUCLEOTIDE SEQUENCE</scope>
    <source>
        <strain evidence="5">CBS 578.67</strain>
    </source>
</reference>
<evidence type="ECO:0000259" key="4">
    <source>
        <dbReference type="Pfam" id="PF25390"/>
    </source>
</evidence>
<dbReference type="Proteomes" id="UP000332933">
    <property type="component" value="Unassembled WGS sequence"/>
</dbReference>
<dbReference type="Pfam" id="PF01833">
    <property type="entry name" value="TIG"/>
    <property type="match status" value="1"/>
</dbReference>
<feature type="domain" description="RCC1-like" evidence="4">
    <location>
        <begin position="53"/>
        <end position="354"/>
    </location>
</feature>
<dbReference type="InterPro" id="IPR002909">
    <property type="entry name" value="IPT_dom"/>
</dbReference>
<evidence type="ECO:0000259" key="3">
    <source>
        <dbReference type="Pfam" id="PF01833"/>
    </source>
</evidence>
<dbReference type="SUPFAM" id="SSF81296">
    <property type="entry name" value="E set domains"/>
    <property type="match status" value="1"/>
</dbReference>
<dbReference type="PROSITE" id="PS00626">
    <property type="entry name" value="RCC1_2"/>
    <property type="match status" value="1"/>
</dbReference>
<organism evidence="6 7">
    <name type="scientific">Aphanomyces stellatus</name>
    <dbReference type="NCBI Taxonomy" id="120398"/>
    <lineage>
        <taxon>Eukaryota</taxon>
        <taxon>Sar</taxon>
        <taxon>Stramenopiles</taxon>
        <taxon>Oomycota</taxon>
        <taxon>Saprolegniomycetes</taxon>
        <taxon>Saprolegniales</taxon>
        <taxon>Verrucalvaceae</taxon>
        <taxon>Aphanomyces</taxon>
    </lineage>
</organism>
<evidence type="ECO:0000256" key="2">
    <source>
        <dbReference type="PROSITE-ProRule" id="PRU00235"/>
    </source>
</evidence>
<dbReference type="EMBL" id="VJMH01001353">
    <property type="protein sequence ID" value="KAF0712242.1"/>
    <property type="molecule type" value="Genomic_DNA"/>
</dbReference>
<feature type="repeat" description="RCC1" evidence="2">
    <location>
        <begin position="307"/>
        <end position="360"/>
    </location>
</feature>
<protein>
    <submittedName>
        <fullName evidence="6">Aste57867_4891 protein</fullName>
    </submittedName>
</protein>
<feature type="domain" description="IPT/TIG" evidence="3">
    <location>
        <begin position="362"/>
        <end position="450"/>
    </location>
</feature>
<dbReference type="EMBL" id="CAADRA010001354">
    <property type="protein sequence ID" value="VFT81983.1"/>
    <property type="molecule type" value="Genomic_DNA"/>
</dbReference>
<feature type="repeat" description="RCC1" evidence="2">
    <location>
        <begin position="89"/>
        <end position="141"/>
    </location>
</feature>
<dbReference type="PANTHER" id="PTHR22870:SF457">
    <property type="entry name" value="UBIQUITIN-PROTEIN LIGASE-RELATED"/>
    <property type="match status" value="1"/>
</dbReference>
<feature type="repeat" description="RCC1" evidence="2">
    <location>
        <begin position="205"/>
        <end position="258"/>
    </location>
</feature>
<dbReference type="CDD" id="cd00102">
    <property type="entry name" value="IPT"/>
    <property type="match status" value="1"/>
</dbReference>
<feature type="repeat" description="RCC1" evidence="2">
    <location>
        <begin position="142"/>
        <end position="204"/>
    </location>
</feature>
<dbReference type="PANTHER" id="PTHR22870">
    <property type="entry name" value="REGULATOR OF CHROMOSOME CONDENSATION"/>
    <property type="match status" value="1"/>
</dbReference>
<evidence type="ECO:0000313" key="7">
    <source>
        <dbReference type="Proteomes" id="UP000332933"/>
    </source>
</evidence>
<evidence type="ECO:0000313" key="6">
    <source>
        <dbReference type="EMBL" id="VFT81983.1"/>
    </source>
</evidence>
<dbReference type="AlphaFoldDB" id="A0A485KGH3"/>
<feature type="repeat" description="RCC1" evidence="2">
    <location>
        <begin position="259"/>
        <end position="307"/>
    </location>
</feature>
<proteinExistence type="predicted"/>
<accession>A0A485KGH3</accession>
<dbReference type="Gene3D" id="2.130.10.30">
    <property type="entry name" value="Regulator of chromosome condensation 1/beta-lactamase-inhibitor protein II"/>
    <property type="match status" value="2"/>
</dbReference>
<dbReference type="PRINTS" id="PR00633">
    <property type="entry name" value="RCCNDNSATION"/>
</dbReference>
<dbReference type="PROSITE" id="PS50012">
    <property type="entry name" value="RCC1_3"/>
    <property type="match status" value="5"/>
</dbReference>
<dbReference type="OrthoDB" id="10256179at2759"/>
<name>A0A485KGH3_9STRA</name>
<dbReference type="InterPro" id="IPR058923">
    <property type="entry name" value="RCC1-like_dom"/>
</dbReference>
<evidence type="ECO:0000313" key="5">
    <source>
        <dbReference type="EMBL" id="KAF0712242.1"/>
    </source>
</evidence>
<dbReference type="Pfam" id="PF25390">
    <property type="entry name" value="WD40_RLD"/>
    <property type="match status" value="1"/>
</dbReference>
<dbReference type="InterPro" id="IPR000408">
    <property type="entry name" value="Reg_chr_condens"/>
</dbReference>
<evidence type="ECO:0000256" key="1">
    <source>
        <dbReference type="ARBA" id="ARBA00022737"/>
    </source>
</evidence>
<dbReference type="InterPro" id="IPR009091">
    <property type="entry name" value="RCC1/BLIP-II"/>
</dbReference>
<dbReference type="InterPro" id="IPR051210">
    <property type="entry name" value="Ub_ligase/GEF_domain"/>
</dbReference>
<reference evidence="6 7" key="1">
    <citation type="submission" date="2019-03" db="EMBL/GenBank/DDBJ databases">
        <authorList>
            <person name="Gaulin E."/>
            <person name="Dumas B."/>
        </authorList>
    </citation>
    <scope>NUCLEOTIDE SEQUENCE [LARGE SCALE GENOMIC DNA]</scope>
    <source>
        <strain evidence="6">CBS 568.67</strain>
    </source>
</reference>
<keyword evidence="1" id="KW-0677">Repeat</keyword>
<dbReference type="InterPro" id="IPR013783">
    <property type="entry name" value="Ig-like_fold"/>
</dbReference>
<gene>
    <name evidence="6" type="primary">Aste57867_4891</name>
    <name evidence="5" type="ORF">As57867_004878</name>
    <name evidence="6" type="ORF">ASTE57867_4891</name>
</gene>
<sequence>MGWEGTTGHLYLCGSHEISRGECKKYNFAQGRKVKAVYGNYSSLLALCDGWEFEWLSSQVMGLAKSLNDVRIHQLAFGKTHTAALSLDGHIFVWGDAAYGQLGLGGKVTSAAHPIRLRHSKNVSFSSVACGGYHTAAVSEFGDLYTWGRNFEGQLGHSTKVASLQSNETLNGVFHHPKHVASFLNKKCKQVACGDKFTAVLTVHGEIYTFGEGQAGQLGRGRCTKEFVPSLTLKCDDPSEEFVEIACGWAHTLTVTNTGRLYAWGFNLYGQLGLGDTNTRFFPQEIECIPLTHVYAGGNYSAAICRGRLLTWGNGCHCKLAQKPRDESHVLTPTIVNVLNDTYVQSVACAWDNMLVFAPTWVSLIKPTSGSLEGGTKISIYGSGFWESDDLTVRFVPLTEGRLPRAVLAAYDPASGIVSCEAPKFSVAGDFAVEVAMNGKHFTSNGYVFEVYVPASFTFISHEELPLVCETLIQLHFNGEKPKSTLNPSLRWVPLNSHYLPILVTGDCGSIEVSPKDNQEELPSEPDGPTTPTFMVSFPAPKFVADVNELIPCQLEVSFNGQDYIPVEMQGNVSSMNPQVVYFHRAAVVRCAPNSMPFSDKMMSMQIEVNQLFDIGQIVCKAQYSEPVNTYAKKALVSPNSSRDATYRVATANLTVRALKLGDQIIECTVPPFAEWSVQTITPNIDNSESDDEEKSKKPLVRAQSNKLLWFQQDEQQLEAKILVSLNGGKSFLPTYSPFASTFYGFSHGTLTHTSPTSGPITGGTIVSLSATHLSFDTDNSLVSIEYDGDLQTTSSYVRASRENEGRVVTFQTPSFLSPLQDIPNTPTGSQGQNVPASPLNQATIRLALSGTTFGESSLPFEFYRNPAVRLIEPQVASPGVMLLITGSYLQSSSSMKCKVENETGTFSKDVEVDFREEKAGATYKLEMPQLGTVANGQLLFYVALNGQQYATSEFAKFTYVDEPEMPPGKEDKKKH</sequence>
<dbReference type="Gene3D" id="2.60.40.10">
    <property type="entry name" value="Immunoglobulins"/>
    <property type="match status" value="1"/>
</dbReference>
<dbReference type="SUPFAM" id="SSF50985">
    <property type="entry name" value="RCC1/BLIP-II"/>
    <property type="match status" value="1"/>
</dbReference>